<protein>
    <submittedName>
        <fullName evidence="1">Uncharacterized protein</fullName>
    </submittedName>
</protein>
<evidence type="ECO:0000313" key="2">
    <source>
        <dbReference type="Proteomes" id="UP000334990"/>
    </source>
</evidence>
<name>A0A5M3WBB2_9ACTN</name>
<dbReference type="Proteomes" id="UP000334990">
    <property type="component" value="Unassembled WGS sequence"/>
</dbReference>
<proteinExistence type="predicted"/>
<reference evidence="1 2" key="1">
    <citation type="submission" date="2019-10" db="EMBL/GenBank/DDBJ databases">
        <title>Whole genome shotgun sequence of Acrocarpospora corrugata NBRC 13972.</title>
        <authorList>
            <person name="Ichikawa N."/>
            <person name="Kimura A."/>
            <person name="Kitahashi Y."/>
            <person name="Komaki H."/>
            <person name="Oguchi A."/>
        </authorList>
    </citation>
    <scope>NUCLEOTIDE SEQUENCE [LARGE SCALE GENOMIC DNA]</scope>
    <source>
        <strain evidence="1 2">NBRC 13972</strain>
    </source>
</reference>
<accession>A0A5M3WBB2</accession>
<keyword evidence="2" id="KW-1185">Reference proteome</keyword>
<gene>
    <name evidence="1" type="ORF">Acor_77270</name>
</gene>
<organism evidence="1 2">
    <name type="scientific">Acrocarpospora corrugata</name>
    <dbReference type="NCBI Taxonomy" id="35763"/>
    <lineage>
        <taxon>Bacteria</taxon>
        <taxon>Bacillati</taxon>
        <taxon>Actinomycetota</taxon>
        <taxon>Actinomycetes</taxon>
        <taxon>Streptosporangiales</taxon>
        <taxon>Streptosporangiaceae</taxon>
        <taxon>Acrocarpospora</taxon>
    </lineage>
</organism>
<comment type="caution">
    <text evidence="1">The sequence shown here is derived from an EMBL/GenBank/DDBJ whole genome shotgun (WGS) entry which is preliminary data.</text>
</comment>
<sequence>MDPELARLAQIHDRHPEARPALSVAWAACRTATDWCKAAELRAGYGDDVPVFTYPRGPVPPATGIRPWISRLL</sequence>
<evidence type="ECO:0000313" key="1">
    <source>
        <dbReference type="EMBL" id="GES05659.1"/>
    </source>
</evidence>
<dbReference type="AlphaFoldDB" id="A0A5M3WBB2"/>
<dbReference type="EMBL" id="BLAD01000108">
    <property type="protein sequence ID" value="GES05659.1"/>
    <property type="molecule type" value="Genomic_DNA"/>
</dbReference>